<feature type="region of interest" description="Disordered" evidence="2">
    <location>
        <begin position="212"/>
        <end position="301"/>
    </location>
</feature>
<dbReference type="KEGG" id="ppsc:EHS13_32100"/>
<comment type="similarity">
    <text evidence="1">Belongs to the LytR/CpsA/Psr (LCP) family.</text>
</comment>
<feature type="domain" description="Cell envelope-related transcriptional attenuator" evidence="3">
    <location>
        <begin position="6"/>
        <end position="121"/>
    </location>
</feature>
<dbReference type="EMBL" id="CP034235">
    <property type="protein sequence ID" value="QGQ99191.1"/>
    <property type="molecule type" value="Genomic_DNA"/>
</dbReference>
<proteinExistence type="inferred from homology"/>
<protein>
    <submittedName>
        <fullName evidence="4">LytR family transcriptional regulator</fullName>
    </submittedName>
</protein>
<evidence type="ECO:0000313" key="4">
    <source>
        <dbReference type="EMBL" id="QGQ99191.1"/>
    </source>
</evidence>
<gene>
    <name evidence="4" type="ORF">EHS13_32100</name>
</gene>
<evidence type="ECO:0000313" key="5">
    <source>
        <dbReference type="Proteomes" id="UP000426246"/>
    </source>
</evidence>
<dbReference type="OrthoDB" id="9782542at2"/>
<organism evidence="4 5">
    <name type="scientific">Paenibacillus psychroresistens</name>
    <dbReference type="NCBI Taxonomy" id="1778678"/>
    <lineage>
        <taxon>Bacteria</taxon>
        <taxon>Bacillati</taxon>
        <taxon>Bacillota</taxon>
        <taxon>Bacilli</taxon>
        <taxon>Bacillales</taxon>
        <taxon>Paenibacillaceae</taxon>
        <taxon>Paenibacillus</taxon>
    </lineage>
</organism>
<reference evidence="5" key="1">
    <citation type="submission" date="2018-11" db="EMBL/GenBank/DDBJ databases">
        <title>Complete genome sequence of Paenibacillus sp. ML311-T8.</title>
        <authorList>
            <person name="Nam Y.-D."/>
            <person name="Kang J."/>
            <person name="Chung W.-H."/>
            <person name="Park Y.S."/>
        </authorList>
    </citation>
    <scope>NUCLEOTIDE SEQUENCE [LARGE SCALE GENOMIC DNA]</scope>
    <source>
        <strain evidence="5">ML311-T8</strain>
    </source>
</reference>
<feature type="compositionally biased region" description="Low complexity" evidence="2">
    <location>
        <begin position="218"/>
        <end position="240"/>
    </location>
</feature>
<dbReference type="PANTHER" id="PTHR33392:SF6">
    <property type="entry name" value="POLYISOPRENYL-TEICHOIC ACID--PEPTIDOGLYCAN TEICHOIC ACID TRANSFERASE TAGU"/>
    <property type="match status" value="1"/>
</dbReference>
<keyword evidence="5" id="KW-1185">Reference proteome</keyword>
<dbReference type="RefSeq" id="WP_155704300.1">
    <property type="nucleotide sequence ID" value="NZ_CP034235.1"/>
</dbReference>
<sequence>MPGFGQQRINAALALGGPDLTMKTVGDLLNIRIQYYVYMGFKGFIGVVDALSGVTIDVEKEMNWVDSEDDHVYDIHLKKGMQKLDGNTALQYVRFRNDAMSDFTRSERQRKFLTAISEQLQSANGIIKLPKILSAVDPYIETNINFSDMLKLANLGYDAKASGFVGIQVPPSHLLVERTINGAKVLTTDPKLLQSYIQDKFVESLTGVMQPLTHMQSTATQRPTTKPTTRPTTRPTRTPTSSGVPIIPTESDPVASVDPVHSVSPTETPIPSTGGSISPSPFSTETPKATATPNPVIQSNG</sequence>
<evidence type="ECO:0000259" key="3">
    <source>
        <dbReference type="Pfam" id="PF03816"/>
    </source>
</evidence>
<accession>A0A6B8RS10</accession>
<dbReference type="AlphaFoldDB" id="A0A6B8RS10"/>
<dbReference type="InterPro" id="IPR004474">
    <property type="entry name" value="LytR_CpsA_psr"/>
</dbReference>
<dbReference type="NCBIfam" id="TIGR00350">
    <property type="entry name" value="lytR_cpsA_psr"/>
    <property type="match status" value="1"/>
</dbReference>
<dbReference type="InterPro" id="IPR050922">
    <property type="entry name" value="LytR/CpsA/Psr_CW_biosynth"/>
</dbReference>
<evidence type="ECO:0000256" key="1">
    <source>
        <dbReference type="ARBA" id="ARBA00006068"/>
    </source>
</evidence>
<dbReference type="Gene3D" id="3.40.630.190">
    <property type="entry name" value="LCP protein"/>
    <property type="match status" value="1"/>
</dbReference>
<feature type="compositionally biased region" description="Low complexity" evidence="2">
    <location>
        <begin position="269"/>
        <end position="281"/>
    </location>
</feature>
<evidence type="ECO:0000256" key="2">
    <source>
        <dbReference type="SAM" id="MobiDB-lite"/>
    </source>
</evidence>
<dbReference type="Proteomes" id="UP000426246">
    <property type="component" value="Chromosome"/>
</dbReference>
<dbReference type="PANTHER" id="PTHR33392">
    <property type="entry name" value="POLYISOPRENYL-TEICHOIC ACID--PEPTIDOGLYCAN TEICHOIC ACID TRANSFERASE TAGU"/>
    <property type="match status" value="1"/>
</dbReference>
<feature type="compositionally biased region" description="Polar residues" evidence="2">
    <location>
        <begin position="282"/>
        <end position="301"/>
    </location>
</feature>
<name>A0A6B8RS10_9BACL</name>
<dbReference type="Pfam" id="PF03816">
    <property type="entry name" value="LytR_cpsA_psr"/>
    <property type="match status" value="1"/>
</dbReference>